<organism evidence="1 2">
    <name type="scientific">Cladophialophora carrionii</name>
    <dbReference type="NCBI Taxonomy" id="86049"/>
    <lineage>
        <taxon>Eukaryota</taxon>
        <taxon>Fungi</taxon>
        <taxon>Dikarya</taxon>
        <taxon>Ascomycota</taxon>
        <taxon>Pezizomycotina</taxon>
        <taxon>Eurotiomycetes</taxon>
        <taxon>Chaetothyriomycetidae</taxon>
        <taxon>Chaetothyriales</taxon>
        <taxon>Herpotrichiellaceae</taxon>
        <taxon>Cladophialophora</taxon>
    </lineage>
</organism>
<dbReference type="EMBL" id="LGRB01000011">
    <property type="protein sequence ID" value="OCT48973.1"/>
    <property type="molecule type" value="Genomic_DNA"/>
</dbReference>
<gene>
    <name evidence="1" type="ORF">CLCR_05270</name>
</gene>
<dbReference type="AlphaFoldDB" id="A0A1C1CKE2"/>
<dbReference type="Proteomes" id="UP000094526">
    <property type="component" value="Unassembled WGS sequence"/>
</dbReference>
<name>A0A1C1CKE2_9EURO</name>
<accession>A0A1C1CKE2</accession>
<reference evidence="2" key="1">
    <citation type="submission" date="2015-07" db="EMBL/GenBank/DDBJ databases">
        <authorList>
            <person name="Teixeira M.M."/>
            <person name="Souza R.C."/>
            <person name="Almeida L.G."/>
            <person name="Vicente V.A."/>
            <person name="de Hoog S."/>
            <person name="Bocca A.L."/>
            <person name="de Almeida S.R."/>
            <person name="Vasconcelos A.T."/>
            <person name="Felipe M.S."/>
        </authorList>
    </citation>
    <scope>NUCLEOTIDE SEQUENCE [LARGE SCALE GENOMIC DNA]</scope>
    <source>
        <strain evidence="2">KSF</strain>
    </source>
</reference>
<proteinExistence type="predicted"/>
<evidence type="ECO:0000313" key="1">
    <source>
        <dbReference type="EMBL" id="OCT48973.1"/>
    </source>
</evidence>
<sequence length="89" mass="9685">MNAGESRLGYCTGARRRQAGAKVKQTGGEEGAARDQKAAPWTSALAHHIMCSSGTGFRVSAMTIGEWRSGREFGGQLEKRSKRRYVLVL</sequence>
<dbReference type="VEuPathDB" id="FungiDB:CLCR_05270"/>
<protein>
    <submittedName>
        <fullName evidence="1">Uncharacterized protein</fullName>
    </submittedName>
</protein>
<evidence type="ECO:0000313" key="2">
    <source>
        <dbReference type="Proteomes" id="UP000094526"/>
    </source>
</evidence>
<comment type="caution">
    <text evidence="1">The sequence shown here is derived from an EMBL/GenBank/DDBJ whole genome shotgun (WGS) entry which is preliminary data.</text>
</comment>
<keyword evidence="2" id="KW-1185">Reference proteome</keyword>